<dbReference type="SUPFAM" id="SSF159594">
    <property type="entry name" value="XCC0632-like"/>
    <property type="match status" value="1"/>
</dbReference>
<evidence type="ECO:0000313" key="3">
    <source>
        <dbReference type="Proteomes" id="UP001156691"/>
    </source>
</evidence>
<dbReference type="Pfam" id="PF03886">
    <property type="entry name" value="ABC_trans_aux"/>
    <property type="match status" value="1"/>
</dbReference>
<evidence type="ECO:0000259" key="1">
    <source>
        <dbReference type="Pfam" id="PF03886"/>
    </source>
</evidence>
<dbReference type="InterPro" id="IPR005586">
    <property type="entry name" value="ABC_trans_aux"/>
</dbReference>
<dbReference type="Proteomes" id="UP001156691">
    <property type="component" value="Unassembled WGS sequence"/>
</dbReference>
<proteinExistence type="predicted"/>
<gene>
    <name evidence="2" type="ORF">GCM10010862_53800</name>
</gene>
<dbReference type="PROSITE" id="PS51257">
    <property type="entry name" value="PROKAR_LIPOPROTEIN"/>
    <property type="match status" value="1"/>
</dbReference>
<name>A0ABQ5WEB0_9HYPH</name>
<feature type="domain" description="ABC-type transport auxiliary lipoprotein component" evidence="1">
    <location>
        <begin position="47"/>
        <end position="194"/>
    </location>
</feature>
<sequence>MTAGIDKRLGRRAFMGIAAGGLTSLLAGCFGPRPLVTYDLTLAGNGPVRRRSTRMVVITEPDAVQTYATDRMVVRQPGDILSYLPDAQWSDSLTNLIQTRMIQAFEDSDVSNVGRPSDQLAFEVVLATDVRAFDIDVTAGQQAVVTLAARLIDDIDRRIIANRSFTASAPIAELDGVNAARAFDVALNDVVRQIIAWTAINA</sequence>
<organism evidence="2 3">
    <name type="scientific">Devosia nitrariae</name>
    <dbReference type="NCBI Taxonomy" id="2071872"/>
    <lineage>
        <taxon>Bacteria</taxon>
        <taxon>Pseudomonadati</taxon>
        <taxon>Pseudomonadota</taxon>
        <taxon>Alphaproteobacteria</taxon>
        <taxon>Hyphomicrobiales</taxon>
        <taxon>Devosiaceae</taxon>
        <taxon>Devosia</taxon>
    </lineage>
</organism>
<protein>
    <submittedName>
        <fullName evidence="2">ABC transporter</fullName>
    </submittedName>
</protein>
<evidence type="ECO:0000313" key="2">
    <source>
        <dbReference type="EMBL" id="GLQ58121.1"/>
    </source>
</evidence>
<comment type="caution">
    <text evidence="2">The sequence shown here is derived from an EMBL/GenBank/DDBJ whole genome shotgun (WGS) entry which is preliminary data.</text>
</comment>
<dbReference type="EMBL" id="BSNS01000034">
    <property type="protein sequence ID" value="GLQ58121.1"/>
    <property type="molecule type" value="Genomic_DNA"/>
</dbReference>
<keyword evidence="3" id="KW-1185">Reference proteome</keyword>
<accession>A0ABQ5WEB0</accession>
<dbReference type="Gene3D" id="3.40.50.10610">
    <property type="entry name" value="ABC-type transport auxiliary lipoprotein component"/>
    <property type="match status" value="1"/>
</dbReference>
<dbReference type="RefSeq" id="WP_284343519.1">
    <property type="nucleotide sequence ID" value="NZ_BSNS01000034.1"/>
</dbReference>
<reference evidence="3" key="1">
    <citation type="journal article" date="2019" name="Int. J. Syst. Evol. Microbiol.">
        <title>The Global Catalogue of Microorganisms (GCM) 10K type strain sequencing project: providing services to taxonomists for standard genome sequencing and annotation.</title>
        <authorList>
            <consortium name="The Broad Institute Genomics Platform"/>
            <consortium name="The Broad Institute Genome Sequencing Center for Infectious Disease"/>
            <person name="Wu L."/>
            <person name="Ma J."/>
        </authorList>
    </citation>
    <scope>NUCLEOTIDE SEQUENCE [LARGE SCALE GENOMIC DNA]</scope>
    <source>
        <strain evidence="3">NBRC 112416</strain>
    </source>
</reference>